<protein>
    <submittedName>
        <fullName evidence="3">Uncharacterized protein</fullName>
    </submittedName>
</protein>
<feature type="transmembrane region" description="Helical" evidence="2">
    <location>
        <begin position="122"/>
        <end position="141"/>
    </location>
</feature>
<gene>
    <name evidence="3" type="ORF">C6P46_003893</name>
</gene>
<comment type="caution">
    <text evidence="3">The sequence shown here is derived from an EMBL/GenBank/DDBJ whole genome shotgun (WGS) entry which is preliminary data.</text>
</comment>
<feature type="compositionally biased region" description="Basic and acidic residues" evidence="1">
    <location>
        <begin position="255"/>
        <end position="269"/>
    </location>
</feature>
<feature type="compositionally biased region" description="Pro residues" evidence="1">
    <location>
        <begin position="12"/>
        <end position="36"/>
    </location>
</feature>
<reference evidence="3 4" key="1">
    <citation type="submission" date="2020-11" db="EMBL/GenBank/DDBJ databases">
        <title>Kefir isolates.</title>
        <authorList>
            <person name="Marcisauskas S."/>
            <person name="Kim Y."/>
            <person name="Blasche S."/>
        </authorList>
    </citation>
    <scope>NUCLEOTIDE SEQUENCE [LARGE SCALE GENOMIC DNA]</scope>
    <source>
        <strain evidence="3 4">KR</strain>
    </source>
</reference>
<dbReference type="OrthoDB" id="2529497at2759"/>
<feature type="compositionally biased region" description="Low complexity" evidence="1">
    <location>
        <begin position="212"/>
        <end position="223"/>
    </location>
</feature>
<feature type="compositionally biased region" description="Low complexity" evidence="1">
    <location>
        <begin position="1"/>
        <end position="11"/>
    </location>
</feature>
<name>A0A9P6W128_RHOMI</name>
<keyword evidence="4" id="KW-1185">Reference proteome</keyword>
<accession>A0A9P6W128</accession>
<evidence type="ECO:0000313" key="4">
    <source>
        <dbReference type="Proteomes" id="UP000777482"/>
    </source>
</evidence>
<feature type="compositionally biased region" description="Low complexity" evidence="1">
    <location>
        <begin position="282"/>
        <end position="301"/>
    </location>
</feature>
<dbReference type="EMBL" id="PUHQ01000033">
    <property type="protein sequence ID" value="KAG0661672.1"/>
    <property type="molecule type" value="Genomic_DNA"/>
</dbReference>
<sequence length="323" mass="34797">MPSSSAPDPAASTPPPPTRPVPSPPSSDPESEPPPNVNLGIATPVDAEAEIDASTLRFLSSSFRALFLPWLFRLAVFTACAKLVRFSSPYLFTTLRYLVSYLWTALAWLVAALAWLALWAGLVATAAWSLAGLVGFGVYWLLRARPTWNRYKLERPTRARYAKRAAAYAIAWTLLRFVLRWRNWATRISLLVILGVEAHALLVRSRPTAGTAAAIPSTSSPLPSSSPPPAPSTTPQPTEQDPDAGADSDADADDLAERWARQVREEMLRESLLAQGKRKKAAAAPSTHPAASTTEATASTDTLEEAPAAEGISIETVDPTSDE</sequence>
<evidence type="ECO:0000256" key="2">
    <source>
        <dbReference type="SAM" id="Phobius"/>
    </source>
</evidence>
<keyword evidence="2" id="KW-0812">Transmembrane</keyword>
<proteinExistence type="predicted"/>
<evidence type="ECO:0000313" key="3">
    <source>
        <dbReference type="EMBL" id="KAG0661672.1"/>
    </source>
</evidence>
<keyword evidence="2" id="KW-0472">Membrane</keyword>
<feature type="compositionally biased region" description="Pro residues" evidence="1">
    <location>
        <begin position="224"/>
        <end position="234"/>
    </location>
</feature>
<feature type="compositionally biased region" description="Acidic residues" evidence="1">
    <location>
        <begin position="240"/>
        <end position="254"/>
    </location>
</feature>
<feature type="region of interest" description="Disordered" evidence="1">
    <location>
        <begin position="1"/>
        <end position="38"/>
    </location>
</feature>
<feature type="region of interest" description="Disordered" evidence="1">
    <location>
        <begin position="212"/>
        <end position="323"/>
    </location>
</feature>
<keyword evidence="2" id="KW-1133">Transmembrane helix</keyword>
<evidence type="ECO:0000256" key="1">
    <source>
        <dbReference type="SAM" id="MobiDB-lite"/>
    </source>
</evidence>
<organism evidence="3 4">
    <name type="scientific">Rhodotorula mucilaginosa</name>
    <name type="common">Yeast</name>
    <name type="synonym">Rhodotorula rubra</name>
    <dbReference type="NCBI Taxonomy" id="5537"/>
    <lineage>
        <taxon>Eukaryota</taxon>
        <taxon>Fungi</taxon>
        <taxon>Dikarya</taxon>
        <taxon>Basidiomycota</taxon>
        <taxon>Pucciniomycotina</taxon>
        <taxon>Microbotryomycetes</taxon>
        <taxon>Sporidiobolales</taxon>
        <taxon>Sporidiobolaceae</taxon>
        <taxon>Rhodotorula</taxon>
    </lineage>
</organism>
<dbReference type="Proteomes" id="UP000777482">
    <property type="component" value="Unassembled WGS sequence"/>
</dbReference>
<feature type="transmembrane region" description="Helical" evidence="2">
    <location>
        <begin position="67"/>
        <end position="85"/>
    </location>
</feature>
<feature type="transmembrane region" description="Helical" evidence="2">
    <location>
        <begin position="97"/>
        <end position="116"/>
    </location>
</feature>
<dbReference type="AlphaFoldDB" id="A0A9P6W128"/>